<accession>A0AAV2TUL6</accession>
<name>A0AAV2TUL6_CALDB</name>
<feature type="compositionally biased region" description="Low complexity" evidence="1">
    <location>
        <begin position="441"/>
        <end position="450"/>
    </location>
</feature>
<evidence type="ECO:0000313" key="3">
    <source>
        <dbReference type="EMBL" id="CAL5140487.1"/>
    </source>
</evidence>
<feature type="compositionally biased region" description="Acidic residues" evidence="1">
    <location>
        <begin position="199"/>
        <end position="219"/>
    </location>
</feature>
<feature type="region of interest" description="Disordered" evidence="1">
    <location>
        <begin position="181"/>
        <end position="278"/>
    </location>
</feature>
<protein>
    <recommendedName>
        <fullName evidence="2">WW domain-containing protein</fullName>
    </recommendedName>
</protein>
<feature type="domain" description="WW" evidence="2">
    <location>
        <begin position="114"/>
        <end position="148"/>
    </location>
</feature>
<feature type="compositionally biased region" description="Basic and acidic residues" evidence="1">
    <location>
        <begin position="354"/>
        <end position="375"/>
    </location>
</feature>
<comment type="caution">
    <text evidence="3">The sequence shown here is derived from an EMBL/GenBank/DDBJ whole genome shotgun (WGS) entry which is preliminary data.</text>
</comment>
<feature type="compositionally biased region" description="Basic and acidic residues" evidence="1">
    <location>
        <begin position="220"/>
        <end position="236"/>
    </location>
</feature>
<dbReference type="Gene3D" id="3.40.30.10">
    <property type="entry name" value="Glutaredoxin"/>
    <property type="match status" value="1"/>
</dbReference>
<evidence type="ECO:0000313" key="4">
    <source>
        <dbReference type="Proteomes" id="UP001497525"/>
    </source>
</evidence>
<feature type="compositionally biased region" description="Basic and acidic residues" evidence="1">
    <location>
        <begin position="251"/>
        <end position="267"/>
    </location>
</feature>
<feature type="compositionally biased region" description="Basic and acidic residues" evidence="1">
    <location>
        <begin position="451"/>
        <end position="463"/>
    </location>
</feature>
<feature type="region of interest" description="Disordered" evidence="1">
    <location>
        <begin position="314"/>
        <end position="463"/>
    </location>
</feature>
<dbReference type="Proteomes" id="UP001497525">
    <property type="component" value="Unassembled WGS sequence"/>
</dbReference>
<organism evidence="3 4">
    <name type="scientific">Calicophoron daubneyi</name>
    <name type="common">Rumen fluke</name>
    <name type="synonym">Paramphistomum daubneyi</name>
    <dbReference type="NCBI Taxonomy" id="300641"/>
    <lineage>
        <taxon>Eukaryota</taxon>
        <taxon>Metazoa</taxon>
        <taxon>Spiralia</taxon>
        <taxon>Lophotrochozoa</taxon>
        <taxon>Platyhelminthes</taxon>
        <taxon>Trematoda</taxon>
        <taxon>Digenea</taxon>
        <taxon>Plagiorchiida</taxon>
        <taxon>Pronocephalata</taxon>
        <taxon>Paramphistomoidea</taxon>
        <taxon>Paramphistomidae</taxon>
        <taxon>Calicophoron</taxon>
    </lineage>
</organism>
<sequence>MPLPPALLSRLKKRGIVAVEKAEEEEVFAENYDGETDFVPSALPEKPAVLDKTHMISPIPVIEHGILIHECAECPNQENPYHQCSAYCFERYGRRKFVGDLKNMRLKNRMLRRYPLPSHWIEVGDPVTGRFYYWNTKTDDVCWLSPLHPRAKISPPADVVLAKTLRERDAARMAAEAASEAVLAAERRKTDRRRRHSDDEESSESEDEEEREDGDEPEDDHGGSDSYRHRGRRESVSPEAGSEPGKKRKAARWDNRRFEMEEPDRSIHPPSDAEANDMQETVNVFDYGHTSQAAVEEVPDDESPDGVPLTAEQLGIAESSSPVVVNDRDSRMMSSVVPPPPYSFVRPSPVVNQLDRRTSERRVTGVRHERMSTSERRRRAVNSGPLDPMDPASYGDAPRGTWTSGLEAPSITPSAKTGADVTASGPLFQQRPYPSPGDILRANAAAQARAVGEREDNEDLRPT</sequence>
<dbReference type="InterPro" id="IPR036020">
    <property type="entry name" value="WW_dom_sf"/>
</dbReference>
<dbReference type="SUPFAM" id="SSF51045">
    <property type="entry name" value="WW domain"/>
    <property type="match status" value="1"/>
</dbReference>
<dbReference type="SMART" id="SM00456">
    <property type="entry name" value="WW"/>
    <property type="match status" value="1"/>
</dbReference>
<evidence type="ECO:0000256" key="1">
    <source>
        <dbReference type="SAM" id="MobiDB-lite"/>
    </source>
</evidence>
<dbReference type="InterPro" id="IPR001202">
    <property type="entry name" value="WW_dom"/>
</dbReference>
<gene>
    <name evidence="3" type="ORF">CDAUBV1_LOCUS15803</name>
</gene>
<proteinExistence type="predicted"/>
<dbReference type="EMBL" id="CAXLJL010000723">
    <property type="protein sequence ID" value="CAL5140487.1"/>
    <property type="molecule type" value="Genomic_DNA"/>
</dbReference>
<reference evidence="3" key="1">
    <citation type="submission" date="2024-06" db="EMBL/GenBank/DDBJ databases">
        <authorList>
            <person name="Liu X."/>
            <person name="Lenzi L."/>
            <person name="Haldenby T S."/>
            <person name="Uol C."/>
        </authorList>
    </citation>
    <scope>NUCLEOTIDE SEQUENCE</scope>
</reference>
<dbReference type="PROSITE" id="PS50020">
    <property type="entry name" value="WW_DOMAIN_2"/>
    <property type="match status" value="1"/>
</dbReference>
<evidence type="ECO:0000259" key="2">
    <source>
        <dbReference type="PROSITE" id="PS50020"/>
    </source>
</evidence>
<dbReference type="Gene3D" id="2.20.70.10">
    <property type="match status" value="1"/>
</dbReference>
<dbReference type="AlphaFoldDB" id="A0AAV2TUL6"/>